<dbReference type="InterPro" id="IPR000073">
    <property type="entry name" value="AB_hydrolase_1"/>
</dbReference>
<keyword evidence="2" id="KW-0378">Hydrolase</keyword>
<dbReference type="Pfam" id="PF12697">
    <property type="entry name" value="Abhydrolase_6"/>
    <property type="match status" value="1"/>
</dbReference>
<keyword evidence="3" id="KW-1185">Reference proteome</keyword>
<dbReference type="SUPFAM" id="SSF53474">
    <property type="entry name" value="alpha/beta-Hydrolases"/>
    <property type="match status" value="1"/>
</dbReference>
<dbReference type="PANTHER" id="PTHR37017">
    <property type="entry name" value="AB HYDROLASE-1 DOMAIN-CONTAINING PROTEIN-RELATED"/>
    <property type="match status" value="1"/>
</dbReference>
<evidence type="ECO:0000313" key="3">
    <source>
        <dbReference type="Proteomes" id="UP000060787"/>
    </source>
</evidence>
<organism evidence="2 3">
    <name type="scientific">Lysobacter antibioticus</name>
    <dbReference type="NCBI Taxonomy" id="84531"/>
    <lineage>
        <taxon>Bacteria</taxon>
        <taxon>Pseudomonadati</taxon>
        <taxon>Pseudomonadota</taxon>
        <taxon>Gammaproteobacteria</taxon>
        <taxon>Lysobacterales</taxon>
        <taxon>Lysobacteraceae</taxon>
        <taxon>Lysobacter</taxon>
    </lineage>
</organism>
<sequence length="223" mass="23666">MHGAFVDGSGWRALYDRLKREGYRVVVVQNAIRSLEDDVANTQRAIAAAPGDVILVGHSYGGVVISEAGNDPKVVALVYVAAFVADAGESVQALTASHVPGASPPPFLPTGDGYVVFDPTQFPQVFGEDLPAETSGFMANALKPWAITSMAGKVASAAWRTKPSWYVVAANDRLIHPDFQRRMAEKANAHVIEIPGSHAIYITQAESIAKTIARAATGERPGV</sequence>
<evidence type="ECO:0000313" key="2">
    <source>
        <dbReference type="EMBL" id="ALN83138.1"/>
    </source>
</evidence>
<dbReference type="Proteomes" id="UP000060787">
    <property type="component" value="Chromosome"/>
</dbReference>
<dbReference type="PATRIC" id="fig|84531.8.peg.5041"/>
<evidence type="ECO:0000259" key="1">
    <source>
        <dbReference type="Pfam" id="PF12697"/>
    </source>
</evidence>
<name>A0A0S2FI48_LYSAN</name>
<dbReference type="InterPro" id="IPR029058">
    <property type="entry name" value="AB_hydrolase_fold"/>
</dbReference>
<protein>
    <submittedName>
        <fullName evidence="2">Serine hydrolase family protein</fullName>
    </submittedName>
</protein>
<dbReference type="KEGG" id="lab:LA76x_5036"/>
<proteinExistence type="predicted"/>
<dbReference type="EMBL" id="CP011129">
    <property type="protein sequence ID" value="ALN83138.1"/>
    <property type="molecule type" value="Genomic_DNA"/>
</dbReference>
<dbReference type="PANTHER" id="PTHR37017:SF11">
    <property type="entry name" value="ESTERASE_LIPASE_THIOESTERASE DOMAIN-CONTAINING PROTEIN"/>
    <property type="match status" value="1"/>
</dbReference>
<feature type="domain" description="AB hydrolase-1" evidence="1">
    <location>
        <begin position="2"/>
        <end position="209"/>
    </location>
</feature>
<dbReference type="AlphaFoldDB" id="A0A0S2FI48"/>
<gene>
    <name evidence="2" type="ORF">LA76x_5036</name>
</gene>
<dbReference type="Gene3D" id="3.40.50.1820">
    <property type="entry name" value="alpha/beta hydrolase"/>
    <property type="match status" value="1"/>
</dbReference>
<accession>A0A0S2FI48</accession>
<reference evidence="2 3" key="1">
    <citation type="journal article" date="2015" name="BMC Genomics">
        <title>Comparative genomics and metabolic profiling of the genus Lysobacter.</title>
        <authorList>
            <person name="de Bruijn I."/>
            <person name="Cheng X."/>
            <person name="de Jager V."/>
            <person name="Exposito R.G."/>
            <person name="Watrous J."/>
            <person name="Patel N."/>
            <person name="Postma J."/>
            <person name="Dorrestein P.C."/>
            <person name="Kobayashi D."/>
            <person name="Raaijmakers J.M."/>
        </authorList>
    </citation>
    <scope>NUCLEOTIDE SEQUENCE [LARGE SCALE GENOMIC DNA]</scope>
    <source>
        <strain evidence="2 3">76</strain>
    </source>
</reference>
<dbReference type="STRING" id="84531.LA76x_5036"/>
<dbReference type="InterPro" id="IPR052897">
    <property type="entry name" value="Sec-Metab_Biosynth_Hydrolase"/>
</dbReference>
<dbReference type="GO" id="GO:0016787">
    <property type="term" value="F:hydrolase activity"/>
    <property type="evidence" value="ECO:0007669"/>
    <property type="project" value="UniProtKB-KW"/>
</dbReference>